<evidence type="ECO:0000313" key="2">
    <source>
        <dbReference type="Proteomes" id="UP001500973"/>
    </source>
</evidence>
<gene>
    <name evidence="1" type="ORF">GCM10009601_46740</name>
</gene>
<name>A0ABP4JWV5_9ACTN</name>
<comment type="caution">
    <text evidence="1">The sequence shown here is derived from an EMBL/GenBank/DDBJ whole genome shotgun (WGS) entry which is preliminary data.</text>
</comment>
<evidence type="ECO:0000313" key="1">
    <source>
        <dbReference type="EMBL" id="GAA1430092.1"/>
    </source>
</evidence>
<dbReference type="EMBL" id="BAAAIZ010000074">
    <property type="protein sequence ID" value="GAA1430092.1"/>
    <property type="molecule type" value="Genomic_DNA"/>
</dbReference>
<reference evidence="2" key="1">
    <citation type="journal article" date="2019" name="Int. J. Syst. Evol. Microbiol.">
        <title>The Global Catalogue of Microorganisms (GCM) 10K type strain sequencing project: providing services to taxonomists for standard genome sequencing and annotation.</title>
        <authorList>
            <consortium name="The Broad Institute Genomics Platform"/>
            <consortium name="The Broad Institute Genome Sequencing Center for Infectious Disease"/>
            <person name="Wu L."/>
            <person name="Ma J."/>
        </authorList>
    </citation>
    <scope>NUCLEOTIDE SEQUENCE [LARGE SCALE GENOMIC DNA]</scope>
    <source>
        <strain evidence="2">JCM 11756</strain>
    </source>
</reference>
<accession>A0ABP4JWV5</accession>
<protein>
    <submittedName>
        <fullName evidence="1">Uncharacterized protein</fullName>
    </submittedName>
</protein>
<sequence>MSLAPHVDPGAALDELPHRTLAHARVSAGLASLPAEVRLRGVRHRAERVS</sequence>
<proteinExistence type="predicted"/>
<keyword evidence="2" id="KW-1185">Reference proteome</keyword>
<organism evidence="1 2">
    <name type="scientific">Streptomyces thermospinosisporus</name>
    <dbReference type="NCBI Taxonomy" id="161482"/>
    <lineage>
        <taxon>Bacteria</taxon>
        <taxon>Bacillati</taxon>
        <taxon>Actinomycetota</taxon>
        <taxon>Actinomycetes</taxon>
        <taxon>Kitasatosporales</taxon>
        <taxon>Streptomycetaceae</taxon>
        <taxon>Streptomyces</taxon>
    </lineage>
</organism>
<dbReference type="Proteomes" id="UP001500973">
    <property type="component" value="Unassembled WGS sequence"/>
</dbReference>